<evidence type="ECO:0000256" key="1">
    <source>
        <dbReference type="ARBA" id="ARBA00022723"/>
    </source>
</evidence>
<dbReference type="Proteomes" id="UP000077266">
    <property type="component" value="Unassembled WGS sequence"/>
</dbReference>
<keyword evidence="6" id="KW-1185">Reference proteome</keyword>
<dbReference type="STRING" id="1314781.A0A166NGD1"/>
<evidence type="ECO:0000256" key="3">
    <source>
        <dbReference type="ARBA" id="ARBA00022833"/>
    </source>
</evidence>
<gene>
    <name evidence="5" type="ORF">EXIGLDRAFT_707576</name>
</gene>
<dbReference type="PANTHER" id="PTHR20930:SF0">
    <property type="entry name" value="PROTEIN ILRUN"/>
    <property type="match status" value="1"/>
</dbReference>
<dbReference type="InParanoid" id="A0A166NGD1"/>
<dbReference type="Gene3D" id="3.30.60.90">
    <property type="match status" value="1"/>
</dbReference>
<proteinExistence type="predicted"/>
<dbReference type="InterPro" id="IPR043145">
    <property type="entry name" value="Znf_ZZ_sf"/>
</dbReference>
<feature type="compositionally biased region" description="Low complexity" evidence="4">
    <location>
        <begin position="25"/>
        <end position="39"/>
    </location>
</feature>
<feature type="compositionally biased region" description="Acidic residues" evidence="4">
    <location>
        <begin position="92"/>
        <end position="110"/>
    </location>
</feature>
<dbReference type="SUPFAM" id="SSF57850">
    <property type="entry name" value="RING/U-box"/>
    <property type="match status" value="1"/>
</dbReference>
<dbReference type="AlphaFoldDB" id="A0A166NGD1"/>
<feature type="region of interest" description="Disordered" evidence="4">
    <location>
        <begin position="1"/>
        <end position="176"/>
    </location>
</feature>
<dbReference type="PANTHER" id="PTHR20930">
    <property type="entry name" value="OVARIAN CARCINOMA ANTIGEN CA125-RELATED"/>
    <property type="match status" value="1"/>
</dbReference>
<feature type="non-terminal residue" evidence="5">
    <location>
        <position position="1"/>
    </location>
</feature>
<feature type="compositionally biased region" description="Polar residues" evidence="4">
    <location>
        <begin position="1"/>
        <end position="14"/>
    </location>
</feature>
<evidence type="ECO:0000313" key="5">
    <source>
        <dbReference type="EMBL" id="KZV79130.1"/>
    </source>
</evidence>
<dbReference type="EMBL" id="KV426674">
    <property type="protein sequence ID" value="KZV79130.1"/>
    <property type="molecule type" value="Genomic_DNA"/>
</dbReference>
<evidence type="ECO:0000256" key="2">
    <source>
        <dbReference type="ARBA" id="ARBA00022771"/>
    </source>
</evidence>
<reference evidence="5 6" key="1">
    <citation type="journal article" date="2016" name="Mol. Biol. Evol.">
        <title>Comparative Genomics of Early-Diverging Mushroom-Forming Fungi Provides Insights into the Origins of Lignocellulose Decay Capabilities.</title>
        <authorList>
            <person name="Nagy L.G."/>
            <person name="Riley R."/>
            <person name="Tritt A."/>
            <person name="Adam C."/>
            <person name="Daum C."/>
            <person name="Floudas D."/>
            <person name="Sun H."/>
            <person name="Yadav J.S."/>
            <person name="Pangilinan J."/>
            <person name="Larsson K.H."/>
            <person name="Matsuura K."/>
            <person name="Barry K."/>
            <person name="Labutti K."/>
            <person name="Kuo R."/>
            <person name="Ohm R.A."/>
            <person name="Bhattacharya S.S."/>
            <person name="Shirouzu T."/>
            <person name="Yoshinaga Y."/>
            <person name="Martin F.M."/>
            <person name="Grigoriev I.V."/>
            <person name="Hibbett D.S."/>
        </authorList>
    </citation>
    <scope>NUCLEOTIDE SEQUENCE [LARGE SCALE GENOMIC DNA]</scope>
    <source>
        <strain evidence="5 6">HHB12029</strain>
    </source>
</reference>
<dbReference type="OrthoDB" id="661148at2759"/>
<name>A0A166NGD1_EXIGL</name>
<evidence type="ECO:0000313" key="6">
    <source>
        <dbReference type="Proteomes" id="UP000077266"/>
    </source>
</evidence>
<organism evidence="5 6">
    <name type="scientific">Exidia glandulosa HHB12029</name>
    <dbReference type="NCBI Taxonomy" id="1314781"/>
    <lineage>
        <taxon>Eukaryota</taxon>
        <taxon>Fungi</taxon>
        <taxon>Dikarya</taxon>
        <taxon>Basidiomycota</taxon>
        <taxon>Agaricomycotina</taxon>
        <taxon>Agaricomycetes</taxon>
        <taxon>Auriculariales</taxon>
        <taxon>Exidiaceae</taxon>
        <taxon>Exidia</taxon>
    </lineage>
</organism>
<evidence type="ECO:0000256" key="4">
    <source>
        <dbReference type="SAM" id="MobiDB-lite"/>
    </source>
</evidence>
<keyword evidence="2" id="KW-0863">Zinc-finger</keyword>
<protein>
    <submittedName>
        <fullName evidence="5">Uncharacterized protein</fullName>
    </submittedName>
</protein>
<dbReference type="GO" id="GO:0008270">
    <property type="term" value="F:zinc ion binding"/>
    <property type="evidence" value="ECO:0007669"/>
    <property type="project" value="UniProtKB-KW"/>
</dbReference>
<keyword evidence="1" id="KW-0479">Metal-binding</keyword>
<accession>A0A166NGD1</accession>
<feature type="compositionally biased region" description="Basic and acidic residues" evidence="4">
    <location>
        <begin position="111"/>
        <end position="120"/>
    </location>
</feature>
<sequence length="295" mass="32478">VFSPTAGPSTTSPQAEKPLPTVPRTTTVEESTTESSSTTLMVVHDTVDTPVIRSPSYPLPSPSAQREREREPGIPEQDEDEEELLAPTVFVDDVDADADQDEEAEAEEEEEPHHHLHSENDPIQNGVPPGRAAADEPLPPLSTAPGPMHDEPEQDYPLPEEEVHAGPTPPGDMPVHERFACDGCGVSVPPLPYRALRSDFAQMGPIIGIMFMCMHPDCPDYELCSNCIDKGIHPKDHTFIRIEQPSDMEKLQRSNPQSDEDDVVLGLRVYTHRDAPATIAGQLRHGRVVTWSKEK</sequence>
<keyword evidence="3" id="KW-0862">Zinc</keyword>